<name>I0YWC2_COCSC</name>
<proteinExistence type="predicted"/>
<keyword evidence="3" id="KW-1185">Reference proteome</keyword>
<evidence type="ECO:0000256" key="1">
    <source>
        <dbReference type="SAM" id="MobiDB-lite"/>
    </source>
</evidence>
<dbReference type="AlphaFoldDB" id="I0YWC2"/>
<accession>I0YWC2</accession>
<feature type="region of interest" description="Disordered" evidence="1">
    <location>
        <begin position="153"/>
        <end position="172"/>
    </location>
</feature>
<evidence type="ECO:0000313" key="2">
    <source>
        <dbReference type="EMBL" id="EIE22691.1"/>
    </source>
</evidence>
<gene>
    <name evidence="2" type="ORF">COCSUDRAFT_63829</name>
</gene>
<dbReference type="RefSeq" id="XP_005647235.1">
    <property type="nucleotide sequence ID" value="XM_005647178.1"/>
</dbReference>
<dbReference type="STRING" id="574566.I0YWC2"/>
<evidence type="ECO:0000313" key="3">
    <source>
        <dbReference type="Proteomes" id="UP000007264"/>
    </source>
</evidence>
<dbReference type="GeneID" id="17040678"/>
<dbReference type="EMBL" id="AGSI01000009">
    <property type="protein sequence ID" value="EIE22691.1"/>
    <property type="molecule type" value="Genomic_DNA"/>
</dbReference>
<dbReference type="Proteomes" id="UP000007264">
    <property type="component" value="Unassembled WGS sequence"/>
</dbReference>
<sequence>MQELLNHPFLRPTAAAAPATPDCLVGLTREQLKKVLTQVSAASASGCPADLDTISEELFRQLSSGQTVNLAAILGRARDGSQSRSPPDNPPVSAIEPSNGGHAAAAPREAAAARQHVPAPVQAPSRAPLQQHAAAQPVALRAQDIMAGRAALKRVDPGSVRPQPRPTAAEDSLEARLREGLAKFRFDDTAGSTAHAGDRTDDDFST</sequence>
<dbReference type="OrthoDB" id="10669283at2759"/>
<organism evidence="2 3">
    <name type="scientific">Coccomyxa subellipsoidea (strain C-169)</name>
    <name type="common">Green microalga</name>
    <dbReference type="NCBI Taxonomy" id="574566"/>
    <lineage>
        <taxon>Eukaryota</taxon>
        <taxon>Viridiplantae</taxon>
        <taxon>Chlorophyta</taxon>
        <taxon>core chlorophytes</taxon>
        <taxon>Trebouxiophyceae</taxon>
        <taxon>Trebouxiophyceae incertae sedis</taxon>
        <taxon>Coccomyxaceae</taxon>
        <taxon>Coccomyxa</taxon>
        <taxon>Coccomyxa subellipsoidea</taxon>
    </lineage>
</organism>
<feature type="compositionally biased region" description="Low complexity" evidence="1">
    <location>
        <begin position="103"/>
        <end position="114"/>
    </location>
</feature>
<dbReference type="KEGG" id="csl:COCSUDRAFT_63829"/>
<feature type="region of interest" description="Disordered" evidence="1">
    <location>
        <begin position="184"/>
        <end position="206"/>
    </location>
</feature>
<comment type="caution">
    <text evidence="2">The sequence shown here is derived from an EMBL/GenBank/DDBJ whole genome shotgun (WGS) entry which is preliminary data.</text>
</comment>
<reference evidence="2 3" key="1">
    <citation type="journal article" date="2012" name="Genome Biol.">
        <title>The genome of the polar eukaryotic microalga coccomyxa subellipsoidea reveals traits of cold adaptation.</title>
        <authorList>
            <person name="Blanc G."/>
            <person name="Agarkova I."/>
            <person name="Grimwood J."/>
            <person name="Kuo A."/>
            <person name="Brueggeman A."/>
            <person name="Dunigan D."/>
            <person name="Gurnon J."/>
            <person name="Ladunga I."/>
            <person name="Lindquist E."/>
            <person name="Lucas S."/>
            <person name="Pangilinan J."/>
            <person name="Proschold T."/>
            <person name="Salamov A."/>
            <person name="Schmutz J."/>
            <person name="Weeks D."/>
            <person name="Yamada T."/>
            <person name="Claverie J.M."/>
            <person name="Grigoriev I."/>
            <person name="Van Etten J."/>
            <person name="Lomsadze A."/>
            <person name="Borodovsky M."/>
        </authorList>
    </citation>
    <scope>NUCLEOTIDE SEQUENCE [LARGE SCALE GENOMIC DNA]</scope>
    <source>
        <strain evidence="2 3">C-169</strain>
    </source>
</reference>
<feature type="region of interest" description="Disordered" evidence="1">
    <location>
        <begin position="77"/>
        <end position="136"/>
    </location>
</feature>
<protein>
    <submittedName>
        <fullName evidence="2">Uncharacterized protein</fullName>
    </submittedName>
</protein>